<keyword evidence="6 7" id="KW-0460">Magnesium</keyword>
<dbReference type="InterPro" id="IPR020550">
    <property type="entry name" value="Inositol_monophosphatase_CS"/>
</dbReference>
<dbReference type="RefSeq" id="WP_164953289.1">
    <property type="nucleotide sequence ID" value="NZ_CP047363.1"/>
</dbReference>
<evidence type="ECO:0000313" key="8">
    <source>
        <dbReference type="EMBL" id="QIH78046.1"/>
    </source>
</evidence>
<dbReference type="Gene3D" id="3.30.540.10">
    <property type="entry name" value="Fructose-1,6-Bisphosphatase, subunit A, domain 1"/>
    <property type="match status" value="1"/>
</dbReference>
<evidence type="ECO:0000256" key="1">
    <source>
        <dbReference type="ARBA" id="ARBA00001033"/>
    </source>
</evidence>
<feature type="binding site" evidence="7">
    <location>
        <position position="85"/>
    </location>
    <ligand>
        <name>Mg(2+)</name>
        <dbReference type="ChEBI" id="CHEBI:18420"/>
        <label>1</label>
        <note>catalytic</note>
    </ligand>
</feature>
<dbReference type="InterPro" id="IPR000760">
    <property type="entry name" value="Inositol_monophosphatase-like"/>
</dbReference>
<dbReference type="GO" id="GO:0006020">
    <property type="term" value="P:inositol metabolic process"/>
    <property type="evidence" value="ECO:0007669"/>
    <property type="project" value="TreeGrafter"/>
</dbReference>
<dbReference type="PROSITE" id="PS00629">
    <property type="entry name" value="IMP_1"/>
    <property type="match status" value="1"/>
</dbReference>
<comment type="catalytic activity">
    <reaction evidence="1">
        <text>a myo-inositol phosphate + H2O = myo-inositol + phosphate</text>
        <dbReference type="Rhea" id="RHEA:24056"/>
        <dbReference type="ChEBI" id="CHEBI:15377"/>
        <dbReference type="ChEBI" id="CHEBI:17268"/>
        <dbReference type="ChEBI" id="CHEBI:43474"/>
        <dbReference type="ChEBI" id="CHEBI:84139"/>
        <dbReference type="EC" id="3.1.3.25"/>
    </reaction>
</comment>
<dbReference type="CDD" id="cd01637">
    <property type="entry name" value="IMPase_like"/>
    <property type="match status" value="1"/>
</dbReference>
<dbReference type="EC" id="3.1.3.25" evidence="3"/>
<dbReference type="GO" id="GO:0046872">
    <property type="term" value="F:metal ion binding"/>
    <property type="evidence" value="ECO:0007669"/>
    <property type="project" value="UniProtKB-KW"/>
</dbReference>
<gene>
    <name evidence="8" type="ORF">GTN30_05130</name>
</gene>
<dbReference type="AlphaFoldDB" id="A0AAE6X0A1"/>
<dbReference type="PANTHER" id="PTHR20854:SF4">
    <property type="entry name" value="INOSITOL-1-MONOPHOSPHATASE-RELATED"/>
    <property type="match status" value="1"/>
</dbReference>
<evidence type="ECO:0000256" key="2">
    <source>
        <dbReference type="ARBA" id="ARBA00001946"/>
    </source>
</evidence>
<proteinExistence type="predicted"/>
<feature type="binding site" evidence="7">
    <location>
        <position position="86"/>
    </location>
    <ligand>
        <name>Mg(2+)</name>
        <dbReference type="ChEBI" id="CHEBI:18420"/>
        <label>1</label>
        <note>catalytic</note>
    </ligand>
</feature>
<dbReference type="Gene3D" id="3.40.190.80">
    <property type="match status" value="1"/>
</dbReference>
<dbReference type="PROSITE" id="PS00630">
    <property type="entry name" value="IMP_2"/>
    <property type="match status" value="1"/>
</dbReference>
<dbReference type="PANTHER" id="PTHR20854">
    <property type="entry name" value="INOSITOL MONOPHOSPHATASE"/>
    <property type="match status" value="1"/>
</dbReference>
<dbReference type="GO" id="GO:0008934">
    <property type="term" value="F:inositol monophosphate 1-phosphatase activity"/>
    <property type="evidence" value="ECO:0007669"/>
    <property type="project" value="TreeGrafter"/>
</dbReference>
<organism evidence="8 9">
    <name type="scientific">Macrococcoides canis</name>
    <dbReference type="NCBI Taxonomy" id="1855823"/>
    <lineage>
        <taxon>Bacteria</taxon>
        <taxon>Bacillati</taxon>
        <taxon>Bacillota</taxon>
        <taxon>Bacilli</taxon>
        <taxon>Bacillales</taxon>
        <taxon>Staphylococcaceae</taxon>
        <taxon>Macrococcoides</taxon>
    </lineage>
</organism>
<evidence type="ECO:0000256" key="6">
    <source>
        <dbReference type="ARBA" id="ARBA00022842"/>
    </source>
</evidence>
<reference evidence="8" key="1">
    <citation type="journal article" date="2020" name="Antimicrob. Agents Chemother.">
        <title>The novel macrolide resistance genes mef(D), msr(F) and msr(H) are present on resistance islands in Macrococcus canis, Macrococcus caseolyticus and Staphylococcus aureus.</title>
        <authorList>
            <person name="Schwendener S."/>
            <person name="Dona V."/>
            <person name="Perreten V."/>
        </authorList>
    </citation>
    <scope>NUCLEOTIDE SEQUENCE</scope>
    <source>
        <strain evidence="8">Epi0076A</strain>
    </source>
</reference>
<sequence>MELFEFMKQIVYQAGSNIREQLNKPLLIETKSNPNDLVTNMDKETEQLLYDAIMEAYPKHRIIGEEGSGTDVTSMEGTVWIIDPIDGTLNFVHQQENFAISVGVFIDGKKYAGVIYDVMRDTMYSALRGHGAFKDDEPIAPLADSALHQSIISMNPNWLTKDYTKDIYSEIIIAARSARSYGSAALDFAYVATGKIDAYVTLRLHPWDFAGGVIIAEEVGAVVTNQLNEPLDMLHANSIIVANKALHEEIYKEYMHPHKALLESIHQGRFHRR</sequence>
<dbReference type="Proteomes" id="UP000501122">
    <property type="component" value="Chromosome"/>
</dbReference>
<accession>A0AAE6X0A1</accession>
<dbReference type="FunFam" id="3.30.540.10:FF:000003">
    <property type="entry name" value="Inositol-1-monophosphatase"/>
    <property type="match status" value="1"/>
</dbReference>
<evidence type="ECO:0000256" key="7">
    <source>
        <dbReference type="PIRSR" id="PIRSR600760-2"/>
    </source>
</evidence>
<comment type="cofactor">
    <cofactor evidence="2 7">
        <name>Mg(2+)</name>
        <dbReference type="ChEBI" id="CHEBI:18420"/>
    </cofactor>
</comment>
<evidence type="ECO:0000256" key="4">
    <source>
        <dbReference type="ARBA" id="ARBA00022723"/>
    </source>
</evidence>
<feature type="binding site" evidence="7">
    <location>
        <position position="208"/>
    </location>
    <ligand>
        <name>Mg(2+)</name>
        <dbReference type="ChEBI" id="CHEBI:18420"/>
        <label>1</label>
        <note>catalytic</note>
    </ligand>
</feature>
<dbReference type="PRINTS" id="PR00377">
    <property type="entry name" value="IMPHPHTASES"/>
</dbReference>
<dbReference type="Pfam" id="PF00459">
    <property type="entry name" value="Inositol_P"/>
    <property type="match status" value="1"/>
</dbReference>
<dbReference type="EMBL" id="CP047363">
    <property type="protein sequence ID" value="QIH78046.1"/>
    <property type="molecule type" value="Genomic_DNA"/>
</dbReference>
<keyword evidence="5" id="KW-0378">Hydrolase</keyword>
<feature type="binding site" evidence="7">
    <location>
        <position position="65"/>
    </location>
    <ligand>
        <name>Mg(2+)</name>
        <dbReference type="ChEBI" id="CHEBI:18420"/>
        <label>1</label>
        <note>catalytic</note>
    </ligand>
</feature>
<dbReference type="GO" id="GO:0046854">
    <property type="term" value="P:phosphatidylinositol phosphate biosynthetic process"/>
    <property type="evidence" value="ECO:0007669"/>
    <property type="project" value="InterPro"/>
</dbReference>
<evidence type="ECO:0000256" key="5">
    <source>
        <dbReference type="ARBA" id="ARBA00022801"/>
    </source>
</evidence>
<protein>
    <recommendedName>
        <fullName evidence="3">inositol-phosphate phosphatase</fullName>
        <ecNumber evidence="3">3.1.3.25</ecNumber>
    </recommendedName>
</protein>
<name>A0AAE6X0A1_9STAP</name>
<dbReference type="InterPro" id="IPR020583">
    <property type="entry name" value="Inositol_monoP_metal-BS"/>
</dbReference>
<evidence type="ECO:0000256" key="3">
    <source>
        <dbReference type="ARBA" id="ARBA00013106"/>
    </source>
</evidence>
<dbReference type="GO" id="GO:0007165">
    <property type="term" value="P:signal transduction"/>
    <property type="evidence" value="ECO:0007669"/>
    <property type="project" value="TreeGrafter"/>
</dbReference>
<keyword evidence="4 7" id="KW-0479">Metal-binding</keyword>
<dbReference type="SUPFAM" id="SSF56655">
    <property type="entry name" value="Carbohydrate phosphatase"/>
    <property type="match status" value="1"/>
</dbReference>
<evidence type="ECO:0000313" key="9">
    <source>
        <dbReference type="Proteomes" id="UP000501122"/>
    </source>
</evidence>
<feature type="binding site" evidence="7">
    <location>
        <position position="83"/>
    </location>
    <ligand>
        <name>Mg(2+)</name>
        <dbReference type="ChEBI" id="CHEBI:18420"/>
        <label>1</label>
        <note>catalytic</note>
    </ligand>
</feature>